<dbReference type="Pfam" id="PF00102">
    <property type="entry name" value="Y_phosphatase"/>
    <property type="match status" value="1"/>
</dbReference>
<dbReference type="OrthoDB" id="5794147at2759"/>
<accession>A0A9Q0RUK1</accession>
<feature type="domain" description="Tyrosine specific protein phosphatases" evidence="4">
    <location>
        <begin position="1049"/>
        <end position="1120"/>
    </location>
</feature>
<comment type="caution">
    <text evidence="5">The sequence shown here is derived from an EMBL/GenBank/DDBJ whole genome shotgun (WGS) entry which is preliminary data.</text>
</comment>
<reference evidence="5" key="1">
    <citation type="submission" date="2022-07" db="EMBL/GenBank/DDBJ databases">
        <authorList>
            <person name="Trinca V."/>
            <person name="Uliana J.V.C."/>
            <person name="Torres T.T."/>
            <person name="Ward R.J."/>
            <person name="Monesi N."/>
        </authorList>
    </citation>
    <scope>NUCLEOTIDE SEQUENCE</scope>
    <source>
        <strain evidence="5">HSMRA1968</strain>
        <tissue evidence="5">Whole embryos</tissue>
    </source>
</reference>
<dbReference type="SUPFAM" id="SSF52799">
    <property type="entry name" value="(Phosphotyrosine protein) phosphatases II"/>
    <property type="match status" value="1"/>
</dbReference>
<dbReference type="PROSITE" id="PS50056">
    <property type="entry name" value="TYR_PHOSPHATASE_2"/>
    <property type="match status" value="1"/>
</dbReference>
<protein>
    <submittedName>
        <fullName evidence="5">Tyrosine-protein phosphatase non-receptor type 9</fullName>
    </submittedName>
</protein>
<dbReference type="EMBL" id="WJQU01002858">
    <property type="protein sequence ID" value="KAJ6629749.1"/>
    <property type="molecule type" value="Genomic_DNA"/>
</dbReference>
<feature type="transmembrane region" description="Helical" evidence="2">
    <location>
        <begin position="738"/>
        <end position="762"/>
    </location>
</feature>
<dbReference type="PROSITE" id="PS00383">
    <property type="entry name" value="TYR_PHOSPHATASE_1"/>
    <property type="match status" value="1"/>
</dbReference>
<feature type="region of interest" description="Disordered" evidence="1">
    <location>
        <begin position="708"/>
        <end position="727"/>
    </location>
</feature>
<organism evidence="5 6">
    <name type="scientific">Pseudolycoriella hygida</name>
    <dbReference type="NCBI Taxonomy" id="35572"/>
    <lineage>
        <taxon>Eukaryota</taxon>
        <taxon>Metazoa</taxon>
        <taxon>Ecdysozoa</taxon>
        <taxon>Arthropoda</taxon>
        <taxon>Hexapoda</taxon>
        <taxon>Insecta</taxon>
        <taxon>Pterygota</taxon>
        <taxon>Neoptera</taxon>
        <taxon>Endopterygota</taxon>
        <taxon>Diptera</taxon>
        <taxon>Nematocera</taxon>
        <taxon>Sciaroidea</taxon>
        <taxon>Sciaridae</taxon>
        <taxon>Pseudolycoriella</taxon>
    </lineage>
</organism>
<feature type="region of interest" description="Disordered" evidence="1">
    <location>
        <begin position="77"/>
        <end position="100"/>
    </location>
</feature>
<keyword evidence="2" id="KW-0472">Membrane</keyword>
<feature type="domain" description="Tyrosine-protein phosphatase" evidence="3">
    <location>
        <begin position="861"/>
        <end position="1129"/>
    </location>
</feature>
<feature type="compositionally biased region" description="Polar residues" evidence="1">
    <location>
        <begin position="160"/>
        <end position="169"/>
    </location>
</feature>
<dbReference type="PRINTS" id="PR00700">
    <property type="entry name" value="PRTYPHPHTASE"/>
</dbReference>
<evidence type="ECO:0000313" key="5">
    <source>
        <dbReference type="EMBL" id="KAJ6629749.1"/>
    </source>
</evidence>
<feature type="compositionally biased region" description="Polar residues" evidence="1">
    <location>
        <begin position="712"/>
        <end position="723"/>
    </location>
</feature>
<dbReference type="SMART" id="SM00194">
    <property type="entry name" value="PTPc"/>
    <property type="match status" value="1"/>
</dbReference>
<dbReference type="InterPro" id="IPR050348">
    <property type="entry name" value="Protein-Tyr_Phosphatase"/>
</dbReference>
<dbReference type="GO" id="GO:0048666">
    <property type="term" value="P:neuron development"/>
    <property type="evidence" value="ECO:0007669"/>
    <property type="project" value="UniProtKB-ARBA"/>
</dbReference>
<name>A0A9Q0RUK1_9DIPT</name>
<keyword evidence="2" id="KW-0812">Transmembrane</keyword>
<keyword evidence="2" id="KW-1133">Transmembrane helix</keyword>
<dbReference type="CDD" id="cd00047">
    <property type="entry name" value="PTPc"/>
    <property type="match status" value="1"/>
</dbReference>
<feature type="region of interest" description="Disordered" evidence="1">
    <location>
        <begin position="160"/>
        <end position="200"/>
    </location>
</feature>
<dbReference type="AlphaFoldDB" id="A0A9Q0RUK1"/>
<feature type="transmembrane region" description="Helical" evidence="2">
    <location>
        <begin position="12"/>
        <end position="35"/>
    </location>
</feature>
<dbReference type="Proteomes" id="UP001151699">
    <property type="component" value="Unassembled WGS sequence"/>
</dbReference>
<dbReference type="InterPro" id="IPR016130">
    <property type="entry name" value="Tyr_Pase_AS"/>
</dbReference>
<gene>
    <name evidence="5" type="primary">Ptpn9_1</name>
    <name evidence="5" type="ORF">Bhyg_16392</name>
</gene>
<dbReference type="InterPro" id="IPR000387">
    <property type="entry name" value="Tyr_Pase_dom"/>
</dbReference>
<dbReference type="SMART" id="SM00404">
    <property type="entry name" value="PTPc_motif"/>
    <property type="match status" value="1"/>
</dbReference>
<evidence type="ECO:0000259" key="3">
    <source>
        <dbReference type="PROSITE" id="PS50055"/>
    </source>
</evidence>
<keyword evidence="6" id="KW-1185">Reference proteome</keyword>
<dbReference type="Gene3D" id="3.90.190.10">
    <property type="entry name" value="Protein tyrosine phosphatase superfamily"/>
    <property type="match status" value="1"/>
</dbReference>
<dbReference type="InterPro" id="IPR000242">
    <property type="entry name" value="PTP_cat"/>
</dbReference>
<evidence type="ECO:0000259" key="4">
    <source>
        <dbReference type="PROSITE" id="PS50056"/>
    </source>
</evidence>
<dbReference type="InterPro" id="IPR029021">
    <property type="entry name" value="Prot-tyrosine_phosphatase-like"/>
</dbReference>
<sequence>MNQISFTKNGLPLLICTHLIIIIVICMPLCSTGIIKREIEANNTIEPIWEPSKIVKNESANVTTTTIAPTTITEISSSTAPLTTPRISRRTSTTSKQISIQQTTEKYAQQLSQINVTEASVIDSRPVTNKHNLDDDAEVISFSNEDGVTTEEHRFDLSRYTSDYSGNDNEQSDHNETHQSLTNDSENESDQEEPLSTFNTDYIHNLRDMVLTTPESKYFDRMHKKYENDDSFERYEDDNKITRKESEAVSKKYESDALLNDIHSNSTEERKQSTYLNQAKVESTNYDISASEVRNRTENNSTAPSEKKAKFIQEGSHANLTLPSAAEVWALASMKNIEHTKSEEGQHFNVTTVAKEPEKQNGTLVTKQLADWASVMQSNDFANNTYTQNNYSPNFARIREQLAEAIRNINRKSNRPNRPNNRTSIFNTTMRGKTKYNSNPLITKDQDNASQENQIIAVTMTTLPPPINLQQFGDSFASVTEHVTEGTDLETTTTQTQTMDDRQNELKTQFTFATETETTTDKPLEFTTEIEQKKTSTDVDEILSTTQLYDTSTLEPVDRNVHTTTEKEFPTTNHINLETDSVTELDEDIDHATHEQTSTTLKNLPIATETDQQSQASTLQPQYVDVEKTTEMKNMVQSTTELPETATQFIAGLPGKDVEHIPEVVAENSDQLTTTIINLNRDEYKYSTIQNRLDETTPSPLLVDPMPEVIDDSSQTPATNRQTPDIGEYSLDEPDTNAIIAISVSVVGIAVIGAALGVVYVLRKRKKQLTYGQRCRPVGLDAYSLDNVSVYNSVRRKGQLRQSKRSYGNAAFDDPGLKNNMLTASSLAVFTQKKNEIYEEFKELPTVTARVEEVPAGCEAKNRYANIVPLPETRVFLKRIGDDEKTEYINANYVKGPKDNTNYYIACQGPLDTTVIDFWRMIWERNSRVIIMATDLIENGTEQCSEYLPPSFVIDTHVTFGDFHITLKHREVKDKYAMSMVHLKNTTTNTWREVTHFWYNWPDMGVPTEYLSLIEMLLEARGFLKVTSSEQIDDNENSQSSNGNLAVGNGSVDKSKSLLRTQGPLTVHCSPGTGRTGTIIACDIALRALEQPTRTVDIPQIVYFVRRGRASAVRTREQYEFIYKVANVYAAKLTGIGTEN</sequence>
<dbReference type="PROSITE" id="PS50055">
    <property type="entry name" value="TYR_PHOSPHATASE_PTP"/>
    <property type="match status" value="1"/>
</dbReference>
<dbReference type="PANTHER" id="PTHR19134:SF544">
    <property type="entry name" value="IP14232P"/>
    <property type="match status" value="1"/>
</dbReference>
<proteinExistence type="predicted"/>
<dbReference type="InterPro" id="IPR003595">
    <property type="entry name" value="Tyr_Pase_cat"/>
</dbReference>
<evidence type="ECO:0000313" key="6">
    <source>
        <dbReference type="Proteomes" id="UP001151699"/>
    </source>
</evidence>
<dbReference type="PANTHER" id="PTHR19134">
    <property type="entry name" value="RECEPTOR-TYPE TYROSINE-PROTEIN PHOSPHATASE"/>
    <property type="match status" value="1"/>
</dbReference>
<dbReference type="GO" id="GO:0009653">
    <property type="term" value="P:anatomical structure morphogenesis"/>
    <property type="evidence" value="ECO:0007669"/>
    <property type="project" value="UniProtKB-ARBA"/>
</dbReference>
<evidence type="ECO:0000256" key="1">
    <source>
        <dbReference type="SAM" id="MobiDB-lite"/>
    </source>
</evidence>
<evidence type="ECO:0000256" key="2">
    <source>
        <dbReference type="SAM" id="Phobius"/>
    </source>
</evidence>
<dbReference type="GO" id="GO:0004725">
    <property type="term" value="F:protein tyrosine phosphatase activity"/>
    <property type="evidence" value="ECO:0007669"/>
    <property type="project" value="InterPro"/>
</dbReference>